<evidence type="ECO:0000313" key="9">
    <source>
        <dbReference type="RefSeq" id="XP_039122443.1"/>
    </source>
</evidence>
<dbReference type="Pfam" id="PF00628">
    <property type="entry name" value="PHD"/>
    <property type="match status" value="1"/>
</dbReference>
<dbReference type="SMART" id="SM00249">
    <property type="entry name" value="PHD"/>
    <property type="match status" value="2"/>
</dbReference>
<keyword evidence="8" id="KW-1185">Reference proteome</keyword>
<dbReference type="PANTHER" id="PTHR47162">
    <property type="entry name" value="OS02G0192300 PROTEIN"/>
    <property type="match status" value="1"/>
</dbReference>
<dbReference type="InterPro" id="IPR003656">
    <property type="entry name" value="Znf_BED"/>
</dbReference>
<feature type="compositionally biased region" description="Polar residues" evidence="5">
    <location>
        <begin position="140"/>
        <end position="151"/>
    </location>
</feature>
<evidence type="ECO:0000256" key="3">
    <source>
        <dbReference type="ARBA" id="ARBA00022833"/>
    </source>
</evidence>
<keyword evidence="1" id="KW-0479">Metal-binding</keyword>
<protein>
    <submittedName>
        <fullName evidence="9">LOW QUALITY PROTEIN: PHD finger protein EHD3-like</fullName>
    </submittedName>
</protein>
<dbReference type="InterPro" id="IPR013083">
    <property type="entry name" value="Znf_RING/FYVE/PHD"/>
</dbReference>
<dbReference type="AlphaFoldDB" id="A0AB40B5R3"/>
<dbReference type="InterPro" id="IPR001965">
    <property type="entry name" value="Znf_PHD"/>
</dbReference>
<dbReference type="Proteomes" id="UP001515500">
    <property type="component" value="Chromosome 4"/>
</dbReference>
<feature type="domain" description="PHD-type" evidence="6">
    <location>
        <begin position="637"/>
        <end position="687"/>
    </location>
</feature>
<evidence type="ECO:0000259" key="6">
    <source>
        <dbReference type="PROSITE" id="PS50016"/>
    </source>
</evidence>
<feature type="region of interest" description="Disordered" evidence="5">
    <location>
        <begin position="133"/>
        <end position="181"/>
    </location>
</feature>
<dbReference type="PROSITE" id="PS50016">
    <property type="entry name" value="ZF_PHD_2"/>
    <property type="match status" value="2"/>
</dbReference>
<name>A0AB40B5R3_DIOCR</name>
<sequence>MESFEGVKLNGGEHSQVSSREGLITYKRKRSRPTALSLGDNASGLAEEKVLCMLKRKRKSKDIGWEHGVMIGGNRFHWQCKWCGVSRNSGGVSRLKKHIAGAGDTIKCMKVPENIAKAMKAHLLDKGMLKRQTRFRRNGANRNSSGFSLSEDSGDENPGPSEMDVQARSDPQLSCGAAQRSVPENIKLEAGIHKHSMDSPHETVLPAGMHNKRGSSKVNRHWRNILETMLHYQDGSGGGVIWSCIRDALASTSFPSNRNFKMNGVTDDTTQQKDESEGCFAAQGQCQRLEKSGDVLSQVSETSTHYLHTHNRTLKCANVFREILLSEKFALLCDLLQGNFHDVKLNGVFDLSMINSRMGSGYYEQFPEFFDQDIQLVWRKLQKIGDNMVSLASCLSGISRTLYKKQVGEDLACENAEQKFEVSKQVAQQNNTIDSHCIASEFPCELYHSAKPDQTKNSSVVRASTSEHCGDEADGKQCMTSDGCEPISHFIHGELATDAVPHSKLALCFLFLTGVSHVNEPKPGLEEITCMENVKYVKDLKFPGSPEDLIDNGRETTEFDESRESSISRLEPAEQRQVPMAAISSLCKLCGTYEDDDRRFLVCGNPLCPYKYYHISCLKSNRVTIHKQSSRCWYCPSCLCRVCLSDKDDDMIVMCDGCDEAYHTYCMRPPCTAIPSGKWYCVACHVVRARQGMRRYERRILQQHANSDVWKAIGANKSVDMLLRAAEKLSSEESLAAGKKDK</sequence>
<dbReference type="InterPro" id="IPR011011">
    <property type="entry name" value="Znf_FYVE_PHD"/>
</dbReference>
<evidence type="ECO:0000256" key="5">
    <source>
        <dbReference type="SAM" id="MobiDB-lite"/>
    </source>
</evidence>
<reference evidence="9" key="1">
    <citation type="submission" date="2025-08" db="UniProtKB">
        <authorList>
            <consortium name="RefSeq"/>
        </authorList>
    </citation>
    <scope>IDENTIFICATION</scope>
</reference>
<dbReference type="GeneID" id="120258996"/>
<feature type="region of interest" description="Disordered" evidence="5">
    <location>
        <begin position="551"/>
        <end position="571"/>
    </location>
</feature>
<evidence type="ECO:0000259" key="7">
    <source>
        <dbReference type="PROSITE" id="PS50808"/>
    </source>
</evidence>
<accession>A0AB40B5R3</accession>
<evidence type="ECO:0000256" key="2">
    <source>
        <dbReference type="ARBA" id="ARBA00022771"/>
    </source>
</evidence>
<dbReference type="SUPFAM" id="SSF57903">
    <property type="entry name" value="FYVE/PHD zinc finger"/>
    <property type="match status" value="2"/>
</dbReference>
<feature type="domain" description="PHD-type" evidence="6">
    <location>
        <begin position="584"/>
        <end position="641"/>
    </location>
</feature>
<dbReference type="PANTHER" id="PTHR47162:SF9">
    <property type="entry name" value="PHD FINGER PROTEIN EHD3-LIKE"/>
    <property type="match status" value="1"/>
</dbReference>
<gene>
    <name evidence="9" type="primary">LOC120258996</name>
</gene>
<evidence type="ECO:0000256" key="1">
    <source>
        <dbReference type="ARBA" id="ARBA00022723"/>
    </source>
</evidence>
<organism evidence="8 9">
    <name type="scientific">Dioscorea cayennensis subsp. rotundata</name>
    <name type="common">White Guinea yam</name>
    <name type="synonym">Dioscorea rotundata</name>
    <dbReference type="NCBI Taxonomy" id="55577"/>
    <lineage>
        <taxon>Eukaryota</taxon>
        <taxon>Viridiplantae</taxon>
        <taxon>Streptophyta</taxon>
        <taxon>Embryophyta</taxon>
        <taxon>Tracheophyta</taxon>
        <taxon>Spermatophyta</taxon>
        <taxon>Magnoliopsida</taxon>
        <taxon>Liliopsida</taxon>
        <taxon>Dioscoreales</taxon>
        <taxon>Dioscoreaceae</taxon>
        <taxon>Dioscorea</taxon>
    </lineage>
</organism>
<evidence type="ECO:0000313" key="8">
    <source>
        <dbReference type="Proteomes" id="UP001515500"/>
    </source>
</evidence>
<dbReference type="PROSITE" id="PS50808">
    <property type="entry name" value="ZF_BED"/>
    <property type="match status" value="1"/>
</dbReference>
<proteinExistence type="predicted"/>
<feature type="region of interest" description="Disordered" evidence="5">
    <location>
        <begin position="1"/>
        <end position="24"/>
    </location>
</feature>
<dbReference type="Gene3D" id="3.30.40.10">
    <property type="entry name" value="Zinc/RING finger domain, C3HC4 (zinc finger)"/>
    <property type="match status" value="2"/>
</dbReference>
<dbReference type="RefSeq" id="XP_039122443.1">
    <property type="nucleotide sequence ID" value="XM_039266509.1"/>
</dbReference>
<dbReference type="GO" id="GO:0008270">
    <property type="term" value="F:zinc ion binding"/>
    <property type="evidence" value="ECO:0007669"/>
    <property type="project" value="UniProtKB-KW"/>
</dbReference>
<keyword evidence="2 4" id="KW-0863">Zinc-finger</keyword>
<feature type="domain" description="BED-type" evidence="7">
    <location>
        <begin position="59"/>
        <end position="115"/>
    </location>
</feature>
<dbReference type="InterPro" id="IPR019787">
    <property type="entry name" value="Znf_PHD-finger"/>
</dbReference>
<dbReference type="GO" id="GO:0003677">
    <property type="term" value="F:DNA binding"/>
    <property type="evidence" value="ECO:0007669"/>
    <property type="project" value="InterPro"/>
</dbReference>
<keyword evidence="3" id="KW-0862">Zinc</keyword>
<evidence type="ECO:0000256" key="4">
    <source>
        <dbReference type="PROSITE-ProRule" id="PRU00027"/>
    </source>
</evidence>